<reference evidence="2 3" key="1">
    <citation type="submission" date="2015-06" db="EMBL/GenBank/DDBJ databases">
        <title>Improved classification and identification of acetic acid bacteria using matrix-assisted laser desorption/ionization time-of-flight mass spectrometry; Gluconobacter nephelii and Gluconobacter uchimurae are later heterotypic synonyms of Gluconobacter japonicus and Gluconobacter oxydans, respectively.</title>
        <authorList>
            <person name="Li L."/>
            <person name="Cleenwerck I."/>
            <person name="De Vuyst L."/>
            <person name="Vandamme P."/>
        </authorList>
    </citation>
    <scope>NUCLEOTIDE SEQUENCE [LARGE SCALE GENOMIC DNA]</scope>
    <source>
        <strain evidence="2 3">LMG 1625</strain>
    </source>
</reference>
<evidence type="ECO:0000313" key="3">
    <source>
        <dbReference type="Proteomes" id="UP000075473"/>
    </source>
</evidence>
<dbReference type="PATRIC" id="fig|178900.5.peg.644"/>
<protein>
    <submittedName>
        <fullName evidence="2">Uncharacterized protein</fullName>
    </submittedName>
</protein>
<dbReference type="AlphaFoldDB" id="A0A149R432"/>
<organism evidence="2 3">
    <name type="scientific">Acetobacter cerevisiae</name>
    <dbReference type="NCBI Taxonomy" id="178900"/>
    <lineage>
        <taxon>Bacteria</taxon>
        <taxon>Pseudomonadati</taxon>
        <taxon>Pseudomonadota</taxon>
        <taxon>Alphaproteobacteria</taxon>
        <taxon>Acetobacterales</taxon>
        <taxon>Acetobacteraceae</taxon>
        <taxon>Acetobacter</taxon>
    </lineage>
</organism>
<proteinExistence type="predicted"/>
<feature type="region of interest" description="Disordered" evidence="1">
    <location>
        <begin position="31"/>
        <end position="61"/>
    </location>
</feature>
<evidence type="ECO:0000313" key="2">
    <source>
        <dbReference type="EMBL" id="KXV04157.1"/>
    </source>
</evidence>
<comment type="caution">
    <text evidence="2">The sequence shown here is derived from an EMBL/GenBank/DDBJ whole genome shotgun (WGS) entry which is preliminary data.</text>
</comment>
<feature type="compositionally biased region" description="Basic and acidic residues" evidence="1">
    <location>
        <begin position="41"/>
        <end position="50"/>
    </location>
</feature>
<dbReference type="EMBL" id="LHZA01000009">
    <property type="protein sequence ID" value="KXV04157.1"/>
    <property type="molecule type" value="Genomic_DNA"/>
</dbReference>
<sequence>MVSLAWAQHSLFMGPLGPCAYRLFWRWAQGGPKSSQSFRDQNSKSLERLASRTGFEPVLPP</sequence>
<dbReference type="Proteomes" id="UP000075473">
    <property type="component" value="Unassembled WGS sequence"/>
</dbReference>
<name>A0A149R432_9PROT</name>
<evidence type="ECO:0000256" key="1">
    <source>
        <dbReference type="SAM" id="MobiDB-lite"/>
    </source>
</evidence>
<accession>A0A149R432</accession>
<gene>
    <name evidence="2" type="ORF">AD928_00050</name>
</gene>